<dbReference type="AlphaFoldDB" id="A0A381YY70"/>
<dbReference type="InterPro" id="IPR000172">
    <property type="entry name" value="GMC_OxRdtase_N"/>
</dbReference>
<dbReference type="Pfam" id="PF00732">
    <property type="entry name" value="GMC_oxred_N"/>
    <property type="match status" value="1"/>
</dbReference>
<keyword evidence="3" id="KW-0285">Flavoprotein</keyword>
<evidence type="ECO:0000256" key="2">
    <source>
        <dbReference type="ARBA" id="ARBA00010790"/>
    </source>
</evidence>
<evidence type="ECO:0000256" key="4">
    <source>
        <dbReference type="ARBA" id="ARBA00022827"/>
    </source>
</evidence>
<evidence type="ECO:0000256" key="3">
    <source>
        <dbReference type="ARBA" id="ARBA00022630"/>
    </source>
</evidence>
<dbReference type="Gene3D" id="3.50.50.60">
    <property type="entry name" value="FAD/NAD(P)-binding domain"/>
    <property type="match status" value="1"/>
</dbReference>
<dbReference type="PANTHER" id="PTHR11552">
    <property type="entry name" value="GLUCOSE-METHANOL-CHOLINE GMC OXIDOREDUCTASE"/>
    <property type="match status" value="1"/>
</dbReference>
<comment type="similarity">
    <text evidence="2">Belongs to the GMC oxidoreductase family.</text>
</comment>
<gene>
    <name evidence="6" type="ORF">METZ01_LOCUS134445</name>
</gene>
<dbReference type="PIRSF" id="PIRSF000137">
    <property type="entry name" value="Alcohol_oxidase"/>
    <property type="match status" value="1"/>
</dbReference>
<dbReference type="GO" id="GO:0008812">
    <property type="term" value="F:choline dehydrogenase activity"/>
    <property type="evidence" value="ECO:0007669"/>
    <property type="project" value="TreeGrafter"/>
</dbReference>
<dbReference type="InterPro" id="IPR007867">
    <property type="entry name" value="GMC_OxRtase_C"/>
</dbReference>
<dbReference type="GO" id="GO:0050660">
    <property type="term" value="F:flavin adenine dinucleotide binding"/>
    <property type="evidence" value="ECO:0007669"/>
    <property type="project" value="InterPro"/>
</dbReference>
<evidence type="ECO:0000259" key="5">
    <source>
        <dbReference type="PROSITE" id="PS00624"/>
    </source>
</evidence>
<dbReference type="InterPro" id="IPR012132">
    <property type="entry name" value="GMC_OxRdtase"/>
</dbReference>
<dbReference type="PROSITE" id="PS00624">
    <property type="entry name" value="GMC_OXRED_2"/>
    <property type="match status" value="1"/>
</dbReference>
<accession>A0A381YY70</accession>
<dbReference type="GO" id="GO:0016020">
    <property type="term" value="C:membrane"/>
    <property type="evidence" value="ECO:0007669"/>
    <property type="project" value="TreeGrafter"/>
</dbReference>
<reference evidence="6" key="1">
    <citation type="submission" date="2018-05" db="EMBL/GenBank/DDBJ databases">
        <authorList>
            <person name="Lanie J.A."/>
            <person name="Ng W.-L."/>
            <person name="Kazmierczak K.M."/>
            <person name="Andrzejewski T.M."/>
            <person name="Davidsen T.M."/>
            <person name="Wayne K.J."/>
            <person name="Tettelin H."/>
            <person name="Glass J.I."/>
            <person name="Rusch D."/>
            <person name="Podicherti R."/>
            <person name="Tsui H.-C.T."/>
            <person name="Winkler M.E."/>
        </authorList>
    </citation>
    <scope>NUCLEOTIDE SEQUENCE</scope>
</reference>
<dbReference type="Pfam" id="PF05199">
    <property type="entry name" value="GMC_oxred_C"/>
    <property type="match status" value="1"/>
</dbReference>
<dbReference type="EMBL" id="UINC01019283">
    <property type="protein sequence ID" value="SVA81591.1"/>
    <property type="molecule type" value="Genomic_DNA"/>
</dbReference>
<proteinExistence type="inferred from homology"/>
<dbReference type="PANTHER" id="PTHR11552:SF147">
    <property type="entry name" value="CHOLINE DEHYDROGENASE, MITOCHONDRIAL"/>
    <property type="match status" value="1"/>
</dbReference>
<dbReference type="SUPFAM" id="SSF54373">
    <property type="entry name" value="FAD-linked reductases, C-terminal domain"/>
    <property type="match status" value="1"/>
</dbReference>
<evidence type="ECO:0000313" key="6">
    <source>
        <dbReference type="EMBL" id="SVA81591.1"/>
    </source>
</evidence>
<dbReference type="GO" id="GO:0019285">
    <property type="term" value="P:glycine betaine biosynthetic process from choline"/>
    <property type="evidence" value="ECO:0007669"/>
    <property type="project" value="TreeGrafter"/>
</dbReference>
<dbReference type="SUPFAM" id="SSF51905">
    <property type="entry name" value="FAD/NAD(P)-binding domain"/>
    <property type="match status" value="1"/>
</dbReference>
<dbReference type="InterPro" id="IPR036188">
    <property type="entry name" value="FAD/NAD-bd_sf"/>
</dbReference>
<feature type="domain" description="Glucose-methanol-choline oxidoreductase N-terminal" evidence="5">
    <location>
        <begin position="263"/>
        <end position="277"/>
    </location>
</feature>
<protein>
    <recommendedName>
        <fullName evidence="5">Glucose-methanol-choline oxidoreductase N-terminal domain-containing protein</fullName>
    </recommendedName>
</protein>
<organism evidence="6">
    <name type="scientific">marine metagenome</name>
    <dbReference type="NCBI Taxonomy" id="408172"/>
    <lineage>
        <taxon>unclassified sequences</taxon>
        <taxon>metagenomes</taxon>
        <taxon>ecological metagenomes</taxon>
    </lineage>
</organism>
<comment type="cofactor">
    <cofactor evidence="1">
        <name>FAD</name>
        <dbReference type="ChEBI" id="CHEBI:57692"/>
    </cofactor>
</comment>
<keyword evidence="4" id="KW-0274">FAD</keyword>
<evidence type="ECO:0000256" key="1">
    <source>
        <dbReference type="ARBA" id="ARBA00001974"/>
    </source>
</evidence>
<sequence>MIYDTIIIGAGSAGSILAARLTEDPSRSVLLLEAGPDYPDYDTLPVELKYGYGVDPELWGKAFGESSTHNWDFEGQATSDSKRNIRVPRGRVTGGSSSVNAQIFLRGVPEDYESWVARGNEGWGYRDLLPYFLRIEKDPDFSGDFHSDEGAVPVRRWPKLEMLPDQLAFYDGCKALGFEESDDQNHPDSTGIGPTPFNNTGGIRWSTALTYLNPARHRLNLTIRPDVFVRSIVFEGARATGVIVKSSSELFEIMAGEVILAGGAYASPQILMLSGVGPASELEQHDIPIVADLQGVGKNLRDHPQVQLTFSTKPDFDQDPLEPRIQNALRYTASGSNYRNDMFIHPLAQAAEFDTYTVPVGNTLRNGELGVGMIAAIYLADGSGSITLRSSDPETQPNINFNYLAEDNDRKRFREAVHICLEISKQDKYARIIDRLINPSANDLVSEDALDDWLLRYVRTSHHASGTCKMGPVSDIEAVVDNEGRVHGLQSLRVADASIMPDCIRANTNVTTMVIGERIADVIKGVS</sequence>
<dbReference type="Gene3D" id="3.30.410.40">
    <property type="match status" value="1"/>
</dbReference>
<name>A0A381YY70_9ZZZZ</name>